<accession>A0A6J6SLA1</accession>
<gene>
    <name evidence="2" type="ORF">UFOPK2761_00813</name>
</gene>
<sequence>MGYTGGNGLRPRSYPRGVLSVLAPRYWGAHLLALLMVAAASGLGWWQWDSYQARRDAEAVDLTQVEPIPLAEAMGPDDPFPGEYVGQPVLVEGSWLPEGTVYVSGREHEGRDGFWVVTPLAVGAATDPALPVVLGWSPTVEDAPAAPTGPGAVTAWLQPTDGTGEADTDRTDDVVPQVRTADLIQHVDQDLYGAYAVLDQERTDPLEAAATLAPADLEELPPPAGGTGLRNLLYALEWVVFAAFAAFVWWRYVRDVTRRRDEEDAAEEATSDTPVPSGT</sequence>
<proteinExistence type="predicted"/>
<dbReference type="GO" id="GO:0016020">
    <property type="term" value="C:membrane"/>
    <property type="evidence" value="ECO:0007669"/>
    <property type="project" value="InterPro"/>
</dbReference>
<dbReference type="CDD" id="cd06662">
    <property type="entry name" value="SURF1"/>
    <property type="match status" value="1"/>
</dbReference>
<reference evidence="2" key="1">
    <citation type="submission" date="2020-05" db="EMBL/GenBank/DDBJ databases">
        <authorList>
            <person name="Chiriac C."/>
            <person name="Salcher M."/>
            <person name="Ghai R."/>
            <person name="Kavagutti S V."/>
        </authorList>
    </citation>
    <scope>NUCLEOTIDE SEQUENCE</scope>
</reference>
<dbReference type="PROSITE" id="PS50895">
    <property type="entry name" value="SURF1"/>
    <property type="match status" value="1"/>
</dbReference>
<feature type="transmembrane region" description="Helical" evidence="1">
    <location>
        <begin position="232"/>
        <end position="252"/>
    </location>
</feature>
<dbReference type="AlphaFoldDB" id="A0A6J6SLA1"/>
<feature type="transmembrane region" description="Helical" evidence="1">
    <location>
        <begin position="26"/>
        <end position="46"/>
    </location>
</feature>
<keyword evidence="1" id="KW-0812">Transmembrane</keyword>
<dbReference type="Pfam" id="PF02104">
    <property type="entry name" value="SURF1"/>
    <property type="match status" value="1"/>
</dbReference>
<keyword evidence="1" id="KW-0472">Membrane</keyword>
<dbReference type="InterPro" id="IPR002994">
    <property type="entry name" value="Surf1/Shy1"/>
</dbReference>
<keyword evidence="1" id="KW-1133">Transmembrane helix</keyword>
<name>A0A6J6SLA1_9ZZZZ</name>
<protein>
    <submittedName>
        <fullName evidence="2">Unannotated protein</fullName>
    </submittedName>
</protein>
<evidence type="ECO:0000313" key="2">
    <source>
        <dbReference type="EMBL" id="CAB4735009.1"/>
    </source>
</evidence>
<organism evidence="2">
    <name type="scientific">freshwater metagenome</name>
    <dbReference type="NCBI Taxonomy" id="449393"/>
    <lineage>
        <taxon>unclassified sequences</taxon>
        <taxon>metagenomes</taxon>
        <taxon>ecological metagenomes</taxon>
    </lineage>
</organism>
<dbReference type="EMBL" id="CAEZYQ010000005">
    <property type="protein sequence ID" value="CAB4735009.1"/>
    <property type="molecule type" value="Genomic_DNA"/>
</dbReference>
<evidence type="ECO:0000256" key="1">
    <source>
        <dbReference type="SAM" id="Phobius"/>
    </source>
</evidence>